<reference evidence="2 3" key="1">
    <citation type="submission" date="2016-09" db="EMBL/GenBank/DDBJ databases">
        <title>Bacillus aquimaris SAMM genome sequence reveals colonization and biosurfactant production capacities.</title>
        <authorList>
            <person name="Waghmode S.R."/>
            <person name="Suryavanshi M.V."/>
        </authorList>
    </citation>
    <scope>NUCLEOTIDE SEQUENCE [LARGE SCALE GENOMIC DNA]</scope>
    <source>
        <strain evidence="2 3">SAMM</strain>
    </source>
</reference>
<dbReference type="SUPFAM" id="SSF52821">
    <property type="entry name" value="Rhodanese/Cell cycle control phosphatase"/>
    <property type="match status" value="1"/>
</dbReference>
<dbReference type="CDD" id="cd00158">
    <property type="entry name" value="RHOD"/>
    <property type="match status" value="1"/>
</dbReference>
<dbReference type="PROSITE" id="PS50206">
    <property type="entry name" value="RHODANESE_3"/>
    <property type="match status" value="1"/>
</dbReference>
<dbReference type="InterPro" id="IPR050229">
    <property type="entry name" value="GlpE_sulfurtransferase"/>
</dbReference>
<evidence type="ECO:0000313" key="3">
    <source>
        <dbReference type="Proteomes" id="UP000182062"/>
    </source>
</evidence>
<dbReference type="InterPro" id="IPR036873">
    <property type="entry name" value="Rhodanese-like_dom_sf"/>
</dbReference>
<dbReference type="RefSeq" id="WP_071618857.1">
    <property type="nucleotide sequence ID" value="NZ_MINN01000085.1"/>
</dbReference>
<dbReference type="PANTHER" id="PTHR43031:SF17">
    <property type="entry name" value="SULFURTRANSFERASE YTWF-RELATED"/>
    <property type="match status" value="1"/>
</dbReference>
<feature type="domain" description="Rhodanese" evidence="1">
    <location>
        <begin position="15"/>
        <end position="98"/>
    </location>
</feature>
<dbReference type="PANTHER" id="PTHR43031">
    <property type="entry name" value="FAD-DEPENDENT OXIDOREDUCTASE"/>
    <property type="match status" value="1"/>
</dbReference>
<proteinExistence type="predicted"/>
<organism evidence="2 3">
    <name type="scientific">Rossellomorea aquimaris</name>
    <dbReference type="NCBI Taxonomy" id="189382"/>
    <lineage>
        <taxon>Bacteria</taxon>
        <taxon>Bacillati</taxon>
        <taxon>Bacillota</taxon>
        <taxon>Bacilli</taxon>
        <taxon>Bacillales</taxon>
        <taxon>Bacillaceae</taxon>
        <taxon>Rossellomorea</taxon>
    </lineage>
</organism>
<keyword evidence="3" id="KW-1185">Reference proteome</keyword>
<evidence type="ECO:0000259" key="1">
    <source>
        <dbReference type="PROSITE" id="PS50206"/>
    </source>
</evidence>
<dbReference type="Proteomes" id="UP000182062">
    <property type="component" value="Unassembled WGS sequence"/>
</dbReference>
<dbReference type="EMBL" id="MINN01000085">
    <property type="protein sequence ID" value="OIU71471.1"/>
    <property type="molecule type" value="Genomic_DNA"/>
</dbReference>
<dbReference type="Pfam" id="PF00581">
    <property type="entry name" value="Rhodanese"/>
    <property type="match status" value="1"/>
</dbReference>
<sequence>MKRISTDELQHKFETGEALDIIDVREAVEVRAGKIPGAVNIPLGLLEFRMNELEKGKQYFMVCQSGGRSSQAYRFLEYQGYDVVNVDGGMSSWNGKVQ</sequence>
<dbReference type="SMART" id="SM00450">
    <property type="entry name" value="RHOD"/>
    <property type="match status" value="1"/>
</dbReference>
<dbReference type="AlphaFoldDB" id="A0A1J6WUC2"/>
<protein>
    <submittedName>
        <fullName evidence="2">Rhodanese</fullName>
    </submittedName>
</protein>
<name>A0A1J6WUC2_9BACI</name>
<comment type="caution">
    <text evidence="2">The sequence shown here is derived from an EMBL/GenBank/DDBJ whole genome shotgun (WGS) entry which is preliminary data.</text>
</comment>
<dbReference type="InterPro" id="IPR001763">
    <property type="entry name" value="Rhodanese-like_dom"/>
</dbReference>
<gene>
    <name evidence="2" type="ORF">BHE18_10680</name>
</gene>
<dbReference type="Gene3D" id="3.40.250.10">
    <property type="entry name" value="Rhodanese-like domain"/>
    <property type="match status" value="1"/>
</dbReference>
<accession>A0A1J6WUC2</accession>
<evidence type="ECO:0000313" key="2">
    <source>
        <dbReference type="EMBL" id="OIU71471.1"/>
    </source>
</evidence>
<dbReference type="OrthoDB" id="9800872at2"/>